<dbReference type="InterPro" id="IPR023753">
    <property type="entry name" value="FAD/NAD-binding_dom"/>
</dbReference>
<feature type="domain" description="Pyridine nucleotide-disulphide oxidoreductase dimerisation" evidence="7">
    <location>
        <begin position="373"/>
        <end position="477"/>
    </location>
</feature>
<feature type="binding site" evidence="5">
    <location>
        <position position="225"/>
    </location>
    <ligand>
        <name>NAD(+)</name>
        <dbReference type="ChEBI" id="CHEBI:57540"/>
    </ligand>
</feature>
<dbReference type="PANTHER" id="PTHR43014:SF2">
    <property type="entry name" value="MERCURIC REDUCTASE"/>
    <property type="match status" value="1"/>
</dbReference>
<comment type="cofactor">
    <cofactor evidence="5">
        <name>FAD</name>
        <dbReference type="ChEBI" id="CHEBI:57692"/>
    </cofactor>
    <text evidence="5">Binds 1 FAD per subunit.</text>
</comment>
<dbReference type="InterPro" id="IPR004099">
    <property type="entry name" value="Pyr_nucl-diS_OxRdtase_dimer"/>
</dbReference>
<evidence type="ECO:0000256" key="5">
    <source>
        <dbReference type="PIRSR" id="PIRSR000350-3"/>
    </source>
</evidence>
<dbReference type="PIRSF" id="PIRSF000350">
    <property type="entry name" value="Mercury_reductase_MerA"/>
    <property type="match status" value="1"/>
</dbReference>
<keyword evidence="3 5" id="KW-0274">FAD</keyword>
<dbReference type="AlphaFoldDB" id="A0A917ECC9"/>
<keyword evidence="10" id="KW-1185">Reference proteome</keyword>
<dbReference type="InterPro" id="IPR016156">
    <property type="entry name" value="FAD/NAD-linked_Rdtase_dimer_sf"/>
</dbReference>
<dbReference type="SUPFAM" id="SSF55424">
    <property type="entry name" value="FAD/NAD-linked reductases, dimerisation (C-terminal) domain"/>
    <property type="match status" value="1"/>
</dbReference>
<dbReference type="Gene3D" id="3.30.390.30">
    <property type="match status" value="1"/>
</dbReference>
<dbReference type="Proteomes" id="UP000599688">
    <property type="component" value="Unassembled WGS sequence"/>
</dbReference>
<feature type="disulfide bond" description="Redox-active" evidence="6">
    <location>
        <begin position="69"/>
        <end position="74"/>
    </location>
</feature>
<dbReference type="EMBL" id="BMGL01000020">
    <property type="protein sequence ID" value="GGE23112.1"/>
    <property type="molecule type" value="Genomic_DNA"/>
</dbReference>
<name>A0A917ECC9_9FLAO</name>
<reference evidence="9 10" key="1">
    <citation type="journal article" date="2014" name="Int. J. Syst. Evol. Microbiol.">
        <title>Complete genome sequence of Corynebacterium casei LMG S-19264T (=DSM 44701T), isolated from a smear-ripened cheese.</title>
        <authorList>
            <consortium name="US DOE Joint Genome Institute (JGI-PGF)"/>
            <person name="Walter F."/>
            <person name="Albersmeier A."/>
            <person name="Kalinowski J."/>
            <person name="Ruckert C."/>
        </authorList>
    </citation>
    <scope>NUCLEOTIDE SEQUENCE [LARGE SCALE GENOMIC DNA]</scope>
    <source>
        <strain evidence="9 10">CGMCC 1.12925</strain>
    </source>
</reference>
<dbReference type="InterPro" id="IPR001100">
    <property type="entry name" value="Pyr_nuc-diS_OxRdtase"/>
</dbReference>
<comment type="similarity">
    <text evidence="1">Belongs to the class-I pyridine nucleotide-disulfide oxidoreductase family.</text>
</comment>
<dbReference type="PRINTS" id="PR00411">
    <property type="entry name" value="PNDRDTASEI"/>
</dbReference>
<dbReference type="GO" id="GO:0050660">
    <property type="term" value="F:flavin adenine dinucleotide binding"/>
    <property type="evidence" value="ECO:0007669"/>
    <property type="project" value="TreeGrafter"/>
</dbReference>
<evidence type="ECO:0000259" key="7">
    <source>
        <dbReference type="Pfam" id="PF02852"/>
    </source>
</evidence>
<evidence type="ECO:0000313" key="9">
    <source>
        <dbReference type="EMBL" id="GGE23112.1"/>
    </source>
</evidence>
<dbReference type="PANTHER" id="PTHR43014">
    <property type="entry name" value="MERCURIC REDUCTASE"/>
    <property type="match status" value="1"/>
</dbReference>
<dbReference type="GO" id="GO:0003955">
    <property type="term" value="F:NAD(P)H dehydrogenase (quinone) activity"/>
    <property type="evidence" value="ECO:0007669"/>
    <property type="project" value="TreeGrafter"/>
</dbReference>
<dbReference type="Gene3D" id="3.50.50.60">
    <property type="entry name" value="FAD/NAD(P)-binding domain"/>
    <property type="match status" value="2"/>
</dbReference>
<protein>
    <submittedName>
        <fullName evidence="9">Mercuric reductase</fullName>
    </submittedName>
</protein>
<dbReference type="Pfam" id="PF02852">
    <property type="entry name" value="Pyr_redox_dim"/>
    <property type="match status" value="1"/>
</dbReference>
<feature type="binding site" evidence="5">
    <location>
        <position position="334"/>
    </location>
    <ligand>
        <name>FAD</name>
        <dbReference type="ChEBI" id="CHEBI:57692"/>
    </ligand>
</feature>
<organism evidence="9 10">
    <name type="scientific">Psychroflexus salis</name>
    <dbReference type="NCBI Taxonomy" id="1526574"/>
    <lineage>
        <taxon>Bacteria</taxon>
        <taxon>Pseudomonadati</taxon>
        <taxon>Bacteroidota</taxon>
        <taxon>Flavobacteriia</taxon>
        <taxon>Flavobacteriales</taxon>
        <taxon>Flavobacteriaceae</taxon>
        <taxon>Psychroflexus</taxon>
    </lineage>
</organism>
<dbReference type="Pfam" id="PF07992">
    <property type="entry name" value="Pyr_redox_2"/>
    <property type="match status" value="1"/>
</dbReference>
<evidence type="ECO:0000256" key="4">
    <source>
        <dbReference type="PIRSR" id="PIRSR000350-2"/>
    </source>
</evidence>
<sequence length="486" mass="53758">MVKNHKVSSTKFKISNLGYLKNHLKAAIMKNYDAIIIGSGQAGTPLAFKLASEKLKVAFIEKKHLGRTCVNVGCTPTKTYVASARRAWEVRNAERLGVKISNKIEVDLKAIKARKDKLVNESVDGIASGLEKNEFITHYQGEAHFVENKVVEVNNQQLTADEIYINVGARPNIPDAYKNVDFLTNESILALEEVPAHLIIVGGSYIGLEFGQMFKRFGAKVTIIERSDSIIKKEDPETSEAIQQFMEDEGIEFELNSTCISAKNEDHQISVQVHCEGEAERNITGSHLLLAIGRKPNSDLLQLENTEIKLSNRGFIEVNHQLETNVKGVFALGDVNGKGAFTHTAYNDFEIISDNKFKATNRKVSDRILTYGLFVDPPMGRVGLTKNQALKEGFEILYGHKPMSEIARAKEKGETNGFMSVVINKKTNKILGATVLGVGGDEIISTLITAKYAGMDYHDLIDSVQPHPTVNELIPTMLESLEEVKA</sequence>
<evidence type="ECO:0000256" key="6">
    <source>
        <dbReference type="PIRSR" id="PIRSR000350-4"/>
    </source>
</evidence>
<evidence type="ECO:0000259" key="8">
    <source>
        <dbReference type="Pfam" id="PF07992"/>
    </source>
</evidence>
<dbReference type="SUPFAM" id="SSF51905">
    <property type="entry name" value="FAD/NAD(P)-binding domain"/>
    <property type="match status" value="1"/>
</dbReference>
<evidence type="ECO:0000256" key="2">
    <source>
        <dbReference type="ARBA" id="ARBA00022630"/>
    </source>
</evidence>
<evidence type="ECO:0000256" key="3">
    <source>
        <dbReference type="ARBA" id="ARBA00022827"/>
    </source>
</evidence>
<keyword evidence="2" id="KW-0285">Flavoprotein</keyword>
<feature type="binding site" evidence="5">
    <location>
        <begin position="202"/>
        <end position="209"/>
    </location>
    <ligand>
        <name>NAD(+)</name>
        <dbReference type="ChEBI" id="CHEBI:57540"/>
    </ligand>
</feature>
<accession>A0A917ECC9</accession>
<feature type="domain" description="FAD/NAD(P)-binding" evidence="8">
    <location>
        <begin position="32"/>
        <end position="346"/>
    </location>
</feature>
<keyword evidence="5" id="KW-0520">NAD</keyword>
<proteinExistence type="inferred from homology"/>
<feature type="binding site" evidence="5">
    <location>
        <position position="78"/>
    </location>
    <ligand>
        <name>FAD</name>
        <dbReference type="ChEBI" id="CHEBI:57692"/>
    </ligand>
</feature>
<evidence type="ECO:0000256" key="1">
    <source>
        <dbReference type="ARBA" id="ARBA00007532"/>
    </source>
</evidence>
<feature type="active site" description="Proton acceptor" evidence="4">
    <location>
        <position position="467"/>
    </location>
</feature>
<gene>
    <name evidence="9" type="ORF">GCM10010831_25030</name>
</gene>
<feature type="binding site" evidence="5">
    <location>
        <position position="293"/>
    </location>
    <ligand>
        <name>NAD(+)</name>
        <dbReference type="ChEBI" id="CHEBI:57540"/>
    </ligand>
</feature>
<keyword evidence="5" id="KW-0547">Nucleotide-binding</keyword>
<evidence type="ECO:0000313" key="10">
    <source>
        <dbReference type="Proteomes" id="UP000599688"/>
    </source>
</evidence>
<comment type="caution">
    <text evidence="9">The sequence shown here is derived from an EMBL/GenBank/DDBJ whole genome shotgun (WGS) entry which is preliminary data.</text>
</comment>
<dbReference type="PRINTS" id="PR00368">
    <property type="entry name" value="FADPNR"/>
</dbReference>
<dbReference type="InterPro" id="IPR036188">
    <property type="entry name" value="FAD/NAD-bd_sf"/>
</dbReference>